<keyword evidence="2" id="KW-0472">Membrane</keyword>
<feature type="region of interest" description="Disordered" evidence="1">
    <location>
        <begin position="159"/>
        <end position="178"/>
    </location>
</feature>
<proteinExistence type="predicted"/>
<dbReference type="EMBL" id="AQGV01000009">
    <property type="protein sequence ID" value="MBE0366544.1"/>
    <property type="molecule type" value="Genomic_DNA"/>
</dbReference>
<evidence type="ECO:0000256" key="2">
    <source>
        <dbReference type="SAM" id="Phobius"/>
    </source>
</evidence>
<sequence>MKSVSYMMIMVMLIGLGSLFVLKRPDGKPWINAEELVQKAQGSAQAVFQYSEHTLNKAVGKAKELADIDPEKEVRSDPVIYKWRDENGNWIYSDKPNPKGDSLHHTLDPSRVTIMAAEDTAILDKLASEKSANESQHGVPSALNPAAVNKLMKDAKNVQKLMDDRTKQLDDATGGNGD</sequence>
<dbReference type="InterPro" id="IPR025392">
    <property type="entry name" value="DUF4124"/>
</dbReference>
<feature type="domain" description="DUF4124" evidence="3">
    <location>
        <begin position="80"/>
        <end position="101"/>
    </location>
</feature>
<reference evidence="4 5" key="1">
    <citation type="submission" date="2015-03" db="EMBL/GenBank/DDBJ databases">
        <title>Genome sequence of Pseudoalteromonas aurantia.</title>
        <authorList>
            <person name="Xie B.-B."/>
            <person name="Rong J.-C."/>
            <person name="Qin Q.-L."/>
            <person name="Zhang Y.-Z."/>
        </authorList>
    </citation>
    <scope>NUCLEOTIDE SEQUENCE [LARGE SCALE GENOMIC DNA]</scope>
    <source>
        <strain evidence="4 5">208</strain>
    </source>
</reference>
<evidence type="ECO:0000259" key="3">
    <source>
        <dbReference type="Pfam" id="PF13511"/>
    </source>
</evidence>
<dbReference type="Proteomes" id="UP000615755">
    <property type="component" value="Unassembled WGS sequence"/>
</dbReference>
<evidence type="ECO:0000256" key="1">
    <source>
        <dbReference type="SAM" id="MobiDB-lite"/>
    </source>
</evidence>
<accession>A0ABR9E8A3</accession>
<gene>
    <name evidence="4" type="ORF">PAUR_a3568</name>
</gene>
<dbReference type="RefSeq" id="WP_192506053.1">
    <property type="nucleotide sequence ID" value="NZ_AQGV01000009.1"/>
</dbReference>
<evidence type="ECO:0000313" key="5">
    <source>
        <dbReference type="Proteomes" id="UP000615755"/>
    </source>
</evidence>
<feature type="transmembrane region" description="Helical" evidence="2">
    <location>
        <begin position="6"/>
        <end position="22"/>
    </location>
</feature>
<evidence type="ECO:0000313" key="4">
    <source>
        <dbReference type="EMBL" id="MBE0366544.1"/>
    </source>
</evidence>
<keyword evidence="5" id="KW-1185">Reference proteome</keyword>
<dbReference type="Pfam" id="PF13511">
    <property type="entry name" value="DUF4124"/>
    <property type="match status" value="1"/>
</dbReference>
<protein>
    <recommendedName>
        <fullName evidence="3">DUF4124 domain-containing protein</fullName>
    </recommendedName>
</protein>
<keyword evidence="2" id="KW-1133">Transmembrane helix</keyword>
<organism evidence="4 5">
    <name type="scientific">Pseudoalteromonas aurantia 208</name>
    <dbReference type="NCBI Taxonomy" id="1314867"/>
    <lineage>
        <taxon>Bacteria</taxon>
        <taxon>Pseudomonadati</taxon>
        <taxon>Pseudomonadota</taxon>
        <taxon>Gammaproteobacteria</taxon>
        <taxon>Alteromonadales</taxon>
        <taxon>Pseudoalteromonadaceae</taxon>
        <taxon>Pseudoalteromonas</taxon>
    </lineage>
</organism>
<comment type="caution">
    <text evidence="4">The sequence shown here is derived from an EMBL/GenBank/DDBJ whole genome shotgun (WGS) entry which is preliminary data.</text>
</comment>
<feature type="compositionally biased region" description="Basic and acidic residues" evidence="1">
    <location>
        <begin position="159"/>
        <end position="170"/>
    </location>
</feature>
<keyword evidence="2" id="KW-0812">Transmembrane</keyword>
<name>A0ABR9E8A3_9GAMM</name>